<keyword evidence="3" id="KW-1185">Reference proteome</keyword>
<dbReference type="Proteomes" id="UP000198824">
    <property type="component" value="Unassembled WGS sequence"/>
</dbReference>
<accession>A0A1I6M187</accession>
<dbReference type="PANTHER" id="PTHR40469">
    <property type="entry name" value="SECRETED GLYCOSYL HYDROLASE"/>
    <property type="match status" value="1"/>
</dbReference>
<gene>
    <name evidence="2" type="ORF">SAMN05192580_3281</name>
</gene>
<dbReference type="InterPro" id="IPR029010">
    <property type="entry name" value="ThuA-like"/>
</dbReference>
<dbReference type="Pfam" id="PF06283">
    <property type="entry name" value="ThuA"/>
    <property type="match status" value="1"/>
</dbReference>
<reference evidence="2 3" key="1">
    <citation type="submission" date="2016-10" db="EMBL/GenBank/DDBJ databases">
        <authorList>
            <person name="de Groot N.N."/>
        </authorList>
    </citation>
    <scope>NUCLEOTIDE SEQUENCE [LARGE SCALE GENOMIC DNA]</scope>
    <source>
        <strain evidence="2 3">S5-249</strain>
    </source>
</reference>
<proteinExistence type="predicted"/>
<dbReference type="EMBL" id="FOZG01000003">
    <property type="protein sequence ID" value="SFS09477.1"/>
    <property type="molecule type" value="Genomic_DNA"/>
</dbReference>
<evidence type="ECO:0000313" key="2">
    <source>
        <dbReference type="EMBL" id="SFS09477.1"/>
    </source>
</evidence>
<dbReference type="InterPro" id="IPR029062">
    <property type="entry name" value="Class_I_gatase-like"/>
</dbReference>
<dbReference type="STRING" id="1166337.SAMN05192580_3281"/>
<dbReference type="AlphaFoldDB" id="A0A1I6M187"/>
<dbReference type="SUPFAM" id="SSF52317">
    <property type="entry name" value="Class I glutamine amidotransferase-like"/>
    <property type="match status" value="1"/>
</dbReference>
<evidence type="ECO:0000259" key="1">
    <source>
        <dbReference type="Pfam" id="PF06283"/>
    </source>
</evidence>
<name>A0A1I6M187_9SPHN</name>
<dbReference type="Gene3D" id="3.40.50.880">
    <property type="match status" value="1"/>
</dbReference>
<feature type="domain" description="ThuA-like" evidence="1">
    <location>
        <begin position="24"/>
        <end position="218"/>
    </location>
</feature>
<organism evidence="2 3">
    <name type="scientific">Sphingomonas jatrophae</name>
    <dbReference type="NCBI Taxonomy" id="1166337"/>
    <lineage>
        <taxon>Bacteria</taxon>
        <taxon>Pseudomonadati</taxon>
        <taxon>Pseudomonadota</taxon>
        <taxon>Alphaproteobacteria</taxon>
        <taxon>Sphingomonadales</taxon>
        <taxon>Sphingomonadaceae</taxon>
        <taxon>Sphingomonas</taxon>
    </lineage>
</organism>
<sequence length="252" mass="28360">MAEGEARPGGDRIDCVLIAGGKYHDIDFARLELLKLLAEDQRVRVRVFEDYENIAAIAAADMIVSYTCDVVPSLPAQEALRHWLRRGGRWYALHGTSSILRLLDSGVWDTPRWAPLFMDLLGNQFVSHPPIEPYRVRIANPSHPLVEGIETFDTTDELYHLETHGDLHVLLDAECTGPGTGFAEAADAPGVHPVLYVKRHGDGAVLYLTLGHCRGHYDLQPLMDWWPSVDRCAWDLPVFYTLLRRGLDWAKP</sequence>
<dbReference type="OrthoDB" id="9785923at2"/>
<evidence type="ECO:0000313" key="3">
    <source>
        <dbReference type="Proteomes" id="UP000198824"/>
    </source>
</evidence>
<protein>
    <recommendedName>
        <fullName evidence="1">ThuA-like domain-containing protein</fullName>
    </recommendedName>
</protein>
<dbReference type="RefSeq" id="WP_093316161.1">
    <property type="nucleotide sequence ID" value="NZ_FOZG01000003.1"/>
</dbReference>
<dbReference type="PANTHER" id="PTHR40469:SF2">
    <property type="entry name" value="GALACTOSE-BINDING DOMAIN-LIKE SUPERFAMILY PROTEIN"/>
    <property type="match status" value="1"/>
</dbReference>